<gene>
    <name evidence="1" type="ORF">O6H91_07G029400</name>
</gene>
<keyword evidence="2" id="KW-1185">Reference proteome</keyword>
<proteinExistence type="predicted"/>
<reference evidence="2" key="1">
    <citation type="journal article" date="2024" name="Proc. Natl. Acad. Sci. U.S.A.">
        <title>Extraordinary preservation of gene collinearity over three hundred million years revealed in homosporous lycophytes.</title>
        <authorList>
            <person name="Li C."/>
            <person name="Wickell D."/>
            <person name="Kuo L.Y."/>
            <person name="Chen X."/>
            <person name="Nie B."/>
            <person name="Liao X."/>
            <person name="Peng D."/>
            <person name="Ji J."/>
            <person name="Jenkins J."/>
            <person name="Williams M."/>
            <person name="Shu S."/>
            <person name="Plott C."/>
            <person name="Barry K."/>
            <person name="Rajasekar S."/>
            <person name="Grimwood J."/>
            <person name="Han X."/>
            <person name="Sun S."/>
            <person name="Hou Z."/>
            <person name="He W."/>
            <person name="Dai G."/>
            <person name="Sun C."/>
            <person name="Schmutz J."/>
            <person name="Leebens-Mack J.H."/>
            <person name="Li F.W."/>
            <person name="Wang L."/>
        </authorList>
    </citation>
    <scope>NUCLEOTIDE SEQUENCE [LARGE SCALE GENOMIC DNA]</scope>
    <source>
        <strain evidence="2">cv. PW_Plant_1</strain>
    </source>
</reference>
<sequence length="632" mass="68834">MDDARFGADRHVPPGIAFLRRVRKKDLSFRFYQTSVLVITFFAYSSYHASRKPISIVKSVLDPEIPDLKSTVNETHLFVPRPMHLIHRPIAHFSSFNTSDHSDFKSATNDFRTLFVHPAARSHASALLFMHRKASSSPFADGLQSGWAPFNGTLGKSRLGEIDLAFLASYAIGMYFAGHLGDRLDLRLFLTLGMIFSGVFVCLFGLGYWLKIHSLYYYVIIQILGGIFQATGWPSVVAVVANWFDKSKRGLIMGIWNSHTSVGNIVGSLLAGAVLQHGWGWSFMLPGLTIIAAACIVFLFLVVEPSKKRSSPTVENGSIADVLTGERGLPVSNDEIGLCIEMTKTSIVTSEISGSADVPDISLTSNGKEGMEKPMSEFKEMGVVLVNGEEERRLLIDHEDVLVSADSAAVGFFEAWAIPGVYQFAFCLFFSKLVAYTFLYWLPFYIRHNKIANEYLSDKAAGNLSTLFDVGGVLGGILAGIMSDKLNARALTTSVFIYCSIPALIVYHFYGGYSFYGNIGLMMLLGIFVNGPYALITTAVSADLGTHSSLKGNARALATVTAIIDGTGSVGAAIGPLLTGYISQKGWTAVFIMLILAALIAGLSLLSLVYDEIFRKSSMTRVSEVVKAPENG</sequence>
<organism evidence="1 2">
    <name type="scientific">Diphasiastrum complanatum</name>
    <name type="common">Issler's clubmoss</name>
    <name type="synonym">Lycopodium complanatum</name>
    <dbReference type="NCBI Taxonomy" id="34168"/>
    <lineage>
        <taxon>Eukaryota</taxon>
        <taxon>Viridiplantae</taxon>
        <taxon>Streptophyta</taxon>
        <taxon>Embryophyta</taxon>
        <taxon>Tracheophyta</taxon>
        <taxon>Lycopodiopsida</taxon>
        <taxon>Lycopodiales</taxon>
        <taxon>Lycopodiaceae</taxon>
        <taxon>Lycopodioideae</taxon>
        <taxon>Diphasiastrum</taxon>
    </lineage>
</organism>
<comment type="caution">
    <text evidence="1">The sequence shown here is derived from an EMBL/GenBank/DDBJ whole genome shotgun (WGS) entry which is preliminary data.</text>
</comment>
<protein>
    <submittedName>
        <fullName evidence="1">Uncharacterized protein</fullName>
    </submittedName>
</protein>
<evidence type="ECO:0000313" key="2">
    <source>
        <dbReference type="Proteomes" id="UP001162992"/>
    </source>
</evidence>
<dbReference type="Proteomes" id="UP001162992">
    <property type="component" value="Chromosome 7"/>
</dbReference>
<dbReference type="EMBL" id="CM055098">
    <property type="protein sequence ID" value="KAJ7548837.1"/>
    <property type="molecule type" value="Genomic_DNA"/>
</dbReference>
<evidence type="ECO:0000313" key="1">
    <source>
        <dbReference type="EMBL" id="KAJ7548837.1"/>
    </source>
</evidence>
<accession>A0ACC2D4C8</accession>
<name>A0ACC2D4C8_DIPCM</name>